<evidence type="ECO:0000313" key="10">
    <source>
        <dbReference type="Proteomes" id="UP000624703"/>
    </source>
</evidence>
<dbReference type="RefSeq" id="WP_200309839.1">
    <property type="nucleotide sequence ID" value="NZ_JAENIM010000009.1"/>
</dbReference>
<dbReference type="InterPro" id="IPR029063">
    <property type="entry name" value="SAM-dependent_MTases_sf"/>
</dbReference>
<dbReference type="AlphaFoldDB" id="A0A8J7MAB2"/>
<dbReference type="NCBIfam" id="TIGR00006">
    <property type="entry name" value="16S rRNA (cytosine(1402)-N(4))-methyltransferase RsmH"/>
    <property type="match status" value="1"/>
</dbReference>
<dbReference type="SUPFAM" id="SSF53335">
    <property type="entry name" value="S-adenosyl-L-methionine-dependent methyltransferases"/>
    <property type="match status" value="1"/>
</dbReference>
<comment type="similarity">
    <text evidence="1 7">Belongs to the methyltransferase superfamily. RsmH family.</text>
</comment>
<keyword evidence="5 7" id="KW-0808">Transferase</keyword>
<dbReference type="Pfam" id="PF01795">
    <property type="entry name" value="Methyltransf_5"/>
    <property type="match status" value="1"/>
</dbReference>
<evidence type="ECO:0000256" key="3">
    <source>
        <dbReference type="ARBA" id="ARBA00022552"/>
    </source>
</evidence>
<protein>
    <recommendedName>
        <fullName evidence="7">Ribosomal RNA small subunit methyltransferase H</fullName>
        <ecNumber evidence="7">2.1.1.199</ecNumber>
    </recommendedName>
    <alternativeName>
        <fullName evidence="7">16S rRNA m(4)C1402 methyltransferase</fullName>
    </alternativeName>
    <alternativeName>
        <fullName evidence="7">rRNA (cytosine-N(4)-)-methyltransferase RsmH</fullName>
    </alternativeName>
</protein>
<dbReference type="InterPro" id="IPR002903">
    <property type="entry name" value="RsmH"/>
</dbReference>
<dbReference type="Proteomes" id="UP000624703">
    <property type="component" value="Unassembled WGS sequence"/>
</dbReference>
<comment type="caution">
    <text evidence="9">The sequence shown here is derived from an EMBL/GenBank/DDBJ whole genome shotgun (WGS) entry which is preliminary data.</text>
</comment>
<proteinExistence type="inferred from homology"/>
<evidence type="ECO:0000256" key="1">
    <source>
        <dbReference type="ARBA" id="ARBA00010396"/>
    </source>
</evidence>
<evidence type="ECO:0000256" key="8">
    <source>
        <dbReference type="SAM" id="MobiDB-lite"/>
    </source>
</evidence>
<dbReference type="PANTHER" id="PTHR11265">
    <property type="entry name" value="S-ADENOSYL-METHYLTRANSFERASE MRAW"/>
    <property type="match status" value="1"/>
</dbReference>
<evidence type="ECO:0000256" key="5">
    <source>
        <dbReference type="ARBA" id="ARBA00022679"/>
    </source>
</evidence>
<name>A0A8J7MAB2_9BACT</name>
<dbReference type="Gene3D" id="1.10.150.170">
    <property type="entry name" value="Putative methyltransferase TM0872, insert domain"/>
    <property type="match status" value="1"/>
</dbReference>
<dbReference type="GO" id="GO:0005737">
    <property type="term" value="C:cytoplasm"/>
    <property type="evidence" value="ECO:0007669"/>
    <property type="project" value="UniProtKB-SubCell"/>
</dbReference>
<dbReference type="InterPro" id="IPR023397">
    <property type="entry name" value="SAM-dep_MeTrfase_MraW_recog"/>
</dbReference>
<evidence type="ECO:0000256" key="6">
    <source>
        <dbReference type="ARBA" id="ARBA00022691"/>
    </source>
</evidence>
<organism evidence="9 10">
    <name type="scientific">Persicirhabdus sediminis</name>
    <dbReference type="NCBI Taxonomy" id="454144"/>
    <lineage>
        <taxon>Bacteria</taxon>
        <taxon>Pseudomonadati</taxon>
        <taxon>Verrucomicrobiota</taxon>
        <taxon>Verrucomicrobiia</taxon>
        <taxon>Verrucomicrobiales</taxon>
        <taxon>Verrucomicrobiaceae</taxon>
        <taxon>Persicirhabdus</taxon>
    </lineage>
</organism>
<evidence type="ECO:0000313" key="9">
    <source>
        <dbReference type="EMBL" id="MBK1789797.1"/>
    </source>
</evidence>
<feature type="binding site" evidence="7">
    <location>
        <begin position="36"/>
        <end position="38"/>
    </location>
    <ligand>
        <name>S-adenosyl-L-methionine</name>
        <dbReference type="ChEBI" id="CHEBI:59789"/>
    </ligand>
</feature>
<dbReference type="HAMAP" id="MF_01007">
    <property type="entry name" value="16SrRNA_methyltr_H"/>
    <property type="match status" value="1"/>
</dbReference>
<feature type="binding site" evidence="7">
    <location>
        <position position="53"/>
    </location>
    <ligand>
        <name>S-adenosyl-L-methionine</name>
        <dbReference type="ChEBI" id="CHEBI:59789"/>
    </ligand>
</feature>
<accession>A0A8J7MAB2</accession>
<sequence length="308" mass="33732">MEGASDYHVPVLFKETIHFMAPAVGKICVDGTLGGGGHSSALLAGGARVIGIDQDAQARAYASKRLASYGDQFTAVAGNFAEMADLLAEQGIEKVDSILVDIGVSSEQLNYAERGFSFMNDGPLDMRMNADAGETAADICNTWGEEDLANVIYKYGEEKASRRIARAIVSRRAEQPFSRTSELADCIASVLPRGGKKHPATRTFQALRIAVNDELGVLERLLHAASDLLKPGGRLVVITFHSLEDRMVKQFMRHVSMPTVDKKEWPEPRPNPDYAFKQITRKPVAPSDEECKSNPRARSSKLRVIEKI</sequence>
<feature type="binding site" evidence="7">
    <location>
        <position position="108"/>
    </location>
    <ligand>
        <name>S-adenosyl-L-methionine</name>
        <dbReference type="ChEBI" id="CHEBI:59789"/>
    </ligand>
</feature>
<feature type="region of interest" description="Disordered" evidence="8">
    <location>
        <begin position="281"/>
        <end position="308"/>
    </location>
</feature>
<dbReference type="Gene3D" id="3.40.50.150">
    <property type="entry name" value="Vaccinia Virus protein VP39"/>
    <property type="match status" value="1"/>
</dbReference>
<dbReference type="SUPFAM" id="SSF81799">
    <property type="entry name" value="Putative methyltransferase TM0872, insert domain"/>
    <property type="match status" value="1"/>
</dbReference>
<comment type="catalytic activity">
    <reaction evidence="7">
        <text>cytidine(1402) in 16S rRNA + S-adenosyl-L-methionine = N(4)-methylcytidine(1402) in 16S rRNA + S-adenosyl-L-homocysteine + H(+)</text>
        <dbReference type="Rhea" id="RHEA:42928"/>
        <dbReference type="Rhea" id="RHEA-COMP:10286"/>
        <dbReference type="Rhea" id="RHEA-COMP:10287"/>
        <dbReference type="ChEBI" id="CHEBI:15378"/>
        <dbReference type="ChEBI" id="CHEBI:57856"/>
        <dbReference type="ChEBI" id="CHEBI:59789"/>
        <dbReference type="ChEBI" id="CHEBI:74506"/>
        <dbReference type="ChEBI" id="CHEBI:82748"/>
        <dbReference type="EC" id="2.1.1.199"/>
    </reaction>
</comment>
<dbReference type="PIRSF" id="PIRSF004486">
    <property type="entry name" value="MraW"/>
    <property type="match status" value="1"/>
</dbReference>
<keyword evidence="10" id="KW-1185">Reference proteome</keyword>
<dbReference type="EC" id="2.1.1.199" evidence="7"/>
<dbReference type="GO" id="GO:0071424">
    <property type="term" value="F:rRNA (cytosine-N4-)-methyltransferase activity"/>
    <property type="evidence" value="ECO:0007669"/>
    <property type="project" value="UniProtKB-UniRule"/>
</dbReference>
<gene>
    <name evidence="7 9" type="primary">rsmH</name>
    <name evidence="9" type="ORF">JIN82_01375</name>
</gene>
<keyword evidence="6 7" id="KW-0949">S-adenosyl-L-methionine</keyword>
<feature type="binding site" evidence="7">
    <location>
        <position position="101"/>
    </location>
    <ligand>
        <name>S-adenosyl-L-methionine</name>
        <dbReference type="ChEBI" id="CHEBI:59789"/>
    </ligand>
</feature>
<dbReference type="GO" id="GO:0070475">
    <property type="term" value="P:rRNA base methylation"/>
    <property type="evidence" value="ECO:0007669"/>
    <property type="project" value="UniProtKB-UniRule"/>
</dbReference>
<comment type="function">
    <text evidence="7">Specifically methylates the N4 position of cytidine in position 1402 (C1402) of 16S rRNA.</text>
</comment>
<reference evidence="9" key="1">
    <citation type="submission" date="2021-01" db="EMBL/GenBank/DDBJ databases">
        <title>Modified the classification status of verrucomicrobia.</title>
        <authorList>
            <person name="Feng X."/>
        </authorList>
    </citation>
    <scope>NUCLEOTIDE SEQUENCE</scope>
    <source>
        <strain evidence="9">_KCTC 22039</strain>
    </source>
</reference>
<dbReference type="PANTHER" id="PTHR11265:SF0">
    <property type="entry name" value="12S RRNA N4-METHYLCYTIDINE METHYLTRANSFERASE"/>
    <property type="match status" value="1"/>
</dbReference>
<evidence type="ECO:0000256" key="2">
    <source>
        <dbReference type="ARBA" id="ARBA00022490"/>
    </source>
</evidence>
<evidence type="ECO:0000256" key="4">
    <source>
        <dbReference type="ARBA" id="ARBA00022603"/>
    </source>
</evidence>
<feature type="binding site" evidence="7">
    <location>
        <position position="80"/>
    </location>
    <ligand>
        <name>S-adenosyl-L-methionine</name>
        <dbReference type="ChEBI" id="CHEBI:59789"/>
    </ligand>
</feature>
<comment type="subcellular location">
    <subcellularLocation>
        <location evidence="7">Cytoplasm</location>
    </subcellularLocation>
</comment>
<evidence type="ECO:0000256" key="7">
    <source>
        <dbReference type="HAMAP-Rule" id="MF_01007"/>
    </source>
</evidence>
<keyword evidence="4 7" id="KW-0489">Methyltransferase</keyword>
<keyword evidence="2 7" id="KW-0963">Cytoplasm</keyword>
<dbReference type="EMBL" id="JAENIM010000009">
    <property type="protein sequence ID" value="MBK1789797.1"/>
    <property type="molecule type" value="Genomic_DNA"/>
</dbReference>
<dbReference type="FunFam" id="1.10.150.170:FF:000001">
    <property type="entry name" value="Ribosomal RNA small subunit methyltransferase H"/>
    <property type="match status" value="1"/>
</dbReference>
<keyword evidence="3 7" id="KW-0698">rRNA processing</keyword>